<evidence type="ECO:0000313" key="3">
    <source>
        <dbReference type="Proteomes" id="UP000664417"/>
    </source>
</evidence>
<name>A0A8J7U348_9BACT</name>
<keyword evidence="3" id="KW-1185">Reference proteome</keyword>
<dbReference type="AlphaFoldDB" id="A0A8J7U348"/>
<feature type="region of interest" description="Disordered" evidence="1">
    <location>
        <begin position="24"/>
        <end position="49"/>
    </location>
</feature>
<comment type="caution">
    <text evidence="2">The sequence shown here is derived from an EMBL/GenBank/DDBJ whole genome shotgun (WGS) entry which is preliminary data.</text>
</comment>
<sequence length="299" mass="34755">MSSHFLTMCLLAYCLDSGIDHTETIPTPPHQPSFTQPAGDQERPPVHETFENDPRFLSWAYYLWREAGRGIHQTELSAWIGLENDHFFFHRWPHGHKTRQESWQGRVPNHVWANIHTHPNNTLARPSGSNGQGEGGDVAFAHKTGLIVYTVHRDGIYRYHPKTKKVTKVWNGPGKGGKAWWRLAEASLVQHFERSTPYYTKQYEEMQAIGRRWQKLSELRKKTKNRKPSKSWTRKDKHRELKAIRQDILRIRREYLTVIQGIDLDRRMTMALTTEIGTVIHAGQPSLDNKEQIAGLLQQ</sequence>
<organism evidence="2 3">
    <name type="scientific">Acanthopleuribacter pedis</name>
    <dbReference type="NCBI Taxonomy" id="442870"/>
    <lineage>
        <taxon>Bacteria</taxon>
        <taxon>Pseudomonadati</taxon>
        <taxon>Acidobacteriota</taxon>
        <taxon>Holophagae</taxon>
        <taxon>Acanthopleuribacterales</taxon>
        <taxon>Acanthopleuribacteraceae</taxon>
        <taxon>Acanthopleuribacter</taxon>
    </lineage>
</organism>
<dbReference type="Proteomes" id="UP000664417">
    <property type="component" value="Unassembled WGS sequence"/>
</dbReference>
<gene>
    <name evidence="2" type="ORF">J3U88_00390</name>
</gene>
<feature type="compositionally biased region" description="Basic and acidic residues" evidence="1">
    <location>
        <begin position="40"/>
        <end position="49"/>
    </location>
</feature>
<dbReference type="RefSeq" id="WP_207856133.1">
    <property type="nucleotide sequence ID" value="NZ_JAFREP010000001.1"/>
</dbReference>
<evidence type="ECO:0000256" key="1">
    <source>
        <dbReference type="SAM" id="MobiDB-lite"/>
    </source>
</evidence>
<reference evidence="2" key="1">
    <citation type="submission" date="2021-03" db="EMBL/GenBank/DDBJ databases">
        <authorList>
            <person name="Wang G."/>
        </authorList>
    </citation>
    <scope>NUCLEOTIDE SEQUENCE</scope>
    <source>
        <strain evidence="2">KCTC 12899</strain>
    </source>
</reference>
<dbReference type="EMBL" id="JAFREP010000001">
    <property type="protein sequence ID" value="MBO1316896.1"/>
    <property type="molecule type" value="Genomic_DNA"/>
</dbReference>
<accession>A0A8J7U348</accession>
<evidence type="ECO:0000313" key="2">
    <source>
        <dbReference type="EMBL" id="MBO1316896.1"/>
    </source>
</evidence>
<proteinExistence type="predicted"/>
<protein>
    <submittedName>
        <fullName evidence="2">Uncharacterized protein</fullName>
    </submittedName>
</protein>